<dbReference type="Proteomes" id="UP000230790">
    <property type="component" value="Unassembled WGS sequence"/>
</dbReference>
<dbReference type="InterPro" id="IPR017853">
    <property type="entry name" value="GH"/>
</dbReference>
<name>A0A2M8Q8S8_9CHLR</name>
<protein>
    <submittedName>
        <fullName evidence="2">Alpha-L-arabinofuranosidase</fullName>
    </submittedName>
</protein>
<dbReference type="AlphaFoldDB" id="A0A2M8Q8S8"/>
<dbReference type="PANTHER" id="PTHR43576">
    <property type="entry name" value="ALPHA-L-ARABINOFURANOSIDASE C-RELATED"/>
    <property type="match status" value="1"/>
</dbReference>
<dbReference type="GO" id="GO:0000272">
    <property type="term" value="P:polysaccharide catabolic process"/>
    <property type="evidence" value="ECO:0007669"/>
    <property type="project" value="TreeGrafter"/>
</dbReference>
<evidence type="ECO:0000313" key="3">
    <source>
        <dbReference type="Proteomes" id="UP000230790"/>
    </source>
</evidence>
<comment type="caution">
    <text evidence="2">The sequence shown here is derived from an EMBL/GenBank/DDBJ whole genome shotgun (WGS) entry which is preliminary data.</text>
</comment>
<dbReference type="EMBL" id="PGTN01000372">
    <property type="protein sequence ID" value="PJF46217.1"/>
    <property type="molecule type" value="Genomic_DNA"/>
</dbReference>
<proteinExistence type="predicted"/>
<accession>A0A2M8Q8S8</accession>
<dbReference type="SUPFAM" id="SSF51445">
    <property type="entry name" value="(Trans)glycosidases"/>
    <property type="match status" value="1"/>
</dbReference>
<evidence type="ECO:0000259" key="1">
    <source>
        <dbReference type="Pfam" id="PF22848"/>
    </source>
</evidence>
<evidence type="ECO:0000313" key="2">
    <source>
        <dbReference type="EMBL" id="PJF46217.1"/>
    </source>
</evidence>
<feature type="non-terminal residue" evidence="2">
    <location>
        <position position="1"/>
    </location>
</feature>
<organism evidence="2 3">
    <name type="scientific">Candidatus Thermofonsia Clade 3 bacterium</name>
    <dbReference type="NCBI Taxonomy" id="2364212"/>
    <lineage>
        <taxon>Bacteria</taxon>
        <taxon>Bacillati</taxon>
        <taxon>Chloroflexota</taxon>
        <taxon>Candidatus Thermofontia</taxon>
        <taxon>Candidatus Thermofonsia Clade 3</taxon>
    </lineage>
</organism>
<dbReference type="PANTHER" id="PTHR43576:SF2">
    <property type="entry name" value="INTRACELLULAR EXO-ALPHA-L-ARABINOFURANOSIDASE 2"/>
    <property type="match status" value="1"/>
</dbReference>
<feature type="non-terminal residue" evidence="2">
    <location>
        <position position="261"/>
    </location>
</feature>
<reference evidence="2 3" key="1">
    <citation type="submission" date="2017-11" db="EMBL/GenBank/DDBJ databases">
        <title>Evolution of Phototrophy in the Chloroflexi Phylum Driven by Horizontal Gene Transfer.</title>
        <authorList>
            <person name="Ward L.M."/>
            <person name="Hemp J."/>
            <person name="Shih P.M."/>
            <person name="Mcglynn S.E."/>
            <person name="Fischer W."/>
        </authorList>
    </citation>
    <scope>NUCLEOTIDE SEQUENCE [LARGE SCALE GENOMIC DNA]</scope>
    <source>
        <strain evidence="2">JP3_7</strain>
    </source>
</reference>
<feature type="domain" description="Alpha-L-arabinofuranosidase 1 catalytic" evidence="1">
    <location>
        <begin position="1"/>
        <end position="121"/>
    </location>
</feature>
<dbReference type="Gene3D" id="3.20.20.80">
    <property type="entry name" value="Glycosidases"/>
    <property type="match status" value="1"/>
</dbReference>
<gene>
    <name evidence="2" type="ORF">CUN48_14925</name>
</gene>
<sequence>VGPREKRPKRVNFWAESGMLRKLDNHPANYEPNEFGTNEFMRFVQEVGAKPYLAANIRGMTAREFNDWVDYCNAPLGTTTWSQVRGTPPFNVEFWGIGNESWGCGGDFRPEEYAVEFRRFTSWVPGFGVPLKFIPAGPNGGDLNWTRGFFEALVRKSPGLLRRVWGWALHYYCGTAGGPVEFNTDEYYELLGRAVRMEQLIRDHWAIMGEYDREHRVKFAIDEWGAWHKAGSEVAPHHLFGQIGTMRDAVIAGLTLDIFHR</sequence>
<dbReference type="InterPro" id="IPR055235">
    <property type="entry name" value="ASD1_cat"/>
</dbReference>
<dbReference type="Pfam" id="PF22848">
    <property type="entry name" value="ASD1_dom"/>
    <property type="match status" value="1"/>
</dbReference>